<dbReference type="Pfam" id="PF22746">
    <property type="entry name" value="SHOCT-like_DUF2089-C"/>
    <property type="match status" value="1"/>
</dbReference>
<evidence type="ECO:0000313" key="3">
    <source>
        <dbReference type="Proteomes" id="UP000779900"/>
    </source>
</evidence>
<organism evidence="2 3">
    <name type="scientific">candidate division WOR-3 bacterium</name>
    <dbReference type="NCBI Taxonomy" id="2052148"/>
    <lineage>
        <taxon>Bacteria</taxon>
        <taxon>Bacteria division WOR-3</taxon>
    </lineage>
</organism>
<dbReference type="Proteomes" id="UP000779900">
    <property type="component" value="Unassembled WGS sequence"/>
</dbReference>
<dbReference type="AlphaFoldDB" id="A0A938BST9"/>
<proteinExistence type="predicted"/>
<name>A0A938BST9_UNCW3</name>
<gene>
    <name evidence="2" type="ORF">FJY68_04330</name>
</gene>
<evidence type="ECO:0000259" key="1">
    <source>
        <dbReference type="Pfam" id="PF22746"/>
    </source>
</evidence>
<sequence>MNDEQDRVLKLIEEKKITAEEAAKLLDAIKGSAGGGNARNRFMKVRVYDRGADRPKVNVTLPIGLVKWGMNFIPNEAKAKIEEQEIDMKMIMEALEKGITGKIVDVDEEEKGQHIEVWLE</sequence>
<evidence type="ECO:0000313" key="2">
    <source>
        <dbReference type="EMBL" id="MBM3331064.1"/>
    </source>
</evidence>
<comment type="caution">
    <text evidence="2">The sequence shown here is derived from an EMBL/GenBank/DDBJ whole genome shotgun (WGS) entry which is preliminary data.</text>
</comment>
<protein>
    <recommendedName>
        <fullName evidence="1">YvlB/LiaX N-terminal domain-containing protein</fullName>
    </recommendedName>
</protein>
<reference evidence="2" key="1">
    <citation type="submission" date="2019-03" db="EMBL/GenBank/DDBJ databases">
        <title>Lake Tanganyika Metagenome-Assembled Genomes (MAGs).</title>
        <authorList>
            <person name="Tran P."/>
        </authorList>
    </citation>
    <scope>NUCLEOTIDE SEQUENCE</scope>
    <source>
        <strain evidence="2">K_DeepCast_150m_m2_040</strain>
    </source>
</reference>
<dbReference type="EMBL" id="VGIR01000017">
    <property type="protein sequence ID" value="MBM3331064.1"/>
    <property type="molecule type" value="Genomic_DNA"/>
</dbReference>
<dbReference type="InterPro" id="IPR053959">
    <property type="entry name" value="YvlB/LiaX_N"/>
</dbReference>
<accession>A0A938BST9</accession>
<feature type="domain" description="YvlB/LiaX N-terminal" evidence="1">
    <location>
        <begin position="3"/>
        <end position="31"/>
    </location>
</feature>